<evidence type="ECO:0000256" key="2">
    <source>
        <dbReference type="ARBA" id="ARBA00006763"/>
    </source>
</evidence>
<dbReference type="GO" id="GO:0005829">
    <property type="term" value="C:cytosol"/>
    <property type="evidence" value="ECO:0007669"/>
    <property type="project" value="TreeGrafter"/>
</dbReference>
<protein>
    <recommendedName>
        <fullName evidence="3">Cytokinin riboside 5'-monophosphate phosphoribohydrolase</fullName>
        <ecNumber evidence="3">3.2.2.n1</ecNumber>
    </recommendedName>
</protein>
<dbReference type="PANTHER" id="PTHR31223:SF70">
    <property type="entry name" value="LOG FAMILY PROTEIN YJL055W"/>
    <property type="match status" value="1"/>
</dbReference>
<dbReference type="Pfam" id="PF03641">
    <property type="entry name" value="Lysine_decarbox"/>
    <property type="match status" value="1"/>
</dbReference>
<comment type="similarity">
    <text evidence="2 3">Belongs to the LOG family.</text>
</comment>
<dbReference type="InterPro" id="IPR005269">
    <property type="entry name" value="LOG"/>
</dbReference>
<sequence length="183" mass="19847">MAQICVYLGSRQGEDPRFLEDTRAFGRRLAERGHGLVYGGASVGLMGALADATLEAGGQVIGVMPHHLVDRELAHDGLTELVRVGDMHGRKAQMAANADAFVMLPGGIGTLEEFFETWTWRYLGLHAKPIGILDTCAFYRPLLTFLHAGVEQGFLDTATLDTLISAANPDALLEALEARLDKR</sequence>
<reference evidence="4" key="1">
    <citation type="submission" date="2022-06" db="EMBL/GenBank/DDBJ databases">
        <title>A novel DMS-producing enzyme.</title>
        <authorList>
            <person name="Zhang Y."/>
        </authorList>
    </citation>
    <scope>NUCLEOTIDE SEQUENCE</scope>
    <source>
        <strain evidence="4">RT37</strain>
    </source>
</reference>
<evidence type="ECO:0000313" key="4">
    <source>
        <dbReference type="EMBL" id="XBO71596.1"/>
    </source>
</evidence>
<evidence type="ECO:0000256" key="1">
    <source>
        <dbReference type="ARBA" id="ARBA00000274"/>
    </source>
</evidence>
<dbReference type="InterPro" id="IPR031100">
    <property type="entry name" value="LOG_fam"/>
</dbReference>
<dbReference type="AlphaFoldDB" id="A0AAU7KJ73"/>
<proteinExistence type="inferred from homology"/>
<dbReference type="NCBIfam" id="TIGR00730">
    <property type="entry name" value="Rossman fold protein, TIGR00730 family"/>
    <property type="match status" value="1"/>
</dbReference>
<accession>A0AAU7KJ73</accession>
<dbReference type="EMBL" id="CP098827">
    <property type="protein sequence ID" value="XBO71596.1"/>
    <property type="molecule type" value="Genomic_DNA"/>
</dbReference>
<dbReference type="GO" id="GO:0008714">
    <property type="term" value="F:AMP nucleosidase activity"/>
    <property type="evidence" value="ECO:0007669"/>
    <property type="project" value="UniProtKB-EC"/>
</dbReference>
<dbReference type="EC" id="3.2.2.n1" evidence="3"/>
<keyword evidence="3" id="KW-0203">Cytokinin biosynthesis</keyword>
<dbReference type="Gene3D" id="3.40.50.450">
    <property type="match status" value="1"/>
</dbReference>
<organism evidence="4">
    <name type="scientific">Halomonas sp. RT37</name>
    <dbReference type="NCBI Taxonomy" id="2950872"/>
    <lineage>
        <taxon>Bacteria</taxon>
        <taxon>Pseudomonadati</taxon>
        <taxon>Pseudomonadota</taxon>
        <taxon>Gammaproteobacteria</taxon>
        <taxon>Oceanospirillales</taxon>
        <taxon>Halomonadaceae</taxon>
        <taxon>Halomonas</taxon>
    </lineage>
</organism>
<dbReference type="GO" id="GO:0009691">
    <property type="term" value="P:cytokinin biosynthetic process"/>
    <property type="evidence" value="ECO:0007669"/>
    <property type="project" value="UniProtKB-UniRule"/>
</dbReference>
<dbReference type="PANTHER" id="PTHR31223">
    <property type="entry name" value="LOG FAMILY PROTEIN YJL055W"/>
    <property type="match status" value="1"/>
</dbReference>
<comment type="catalytic activity">
    <reaction evidence="1">
        <text>AMP + H2O = D-ribose 5-phosphate + adenine</text>
        <dbReference type="Rhea" id="RHEA:20129"/>
        <dbReference type="ChEBI" id="CHEBI:15377"/>
        <dbReference type="ChEBI" id="CHEBI:16708"/>
        <dbReference type="ChEBI" id="CHEBI:78346"/>
        <dbReference type="ChEBI" id="CHEBI:456215"/>
        <dbReference type="EC" id="3.2.2.4"/>
    </reaction>
</comment>
<dbReference type="RefSeq" id="WP_348827535.1">
    <property type="nucleotide sequence ID" value="NZ_CP098827.1"/>
</dbReference>
<dbReference type="SUPFAM" id="SSF102405">
    <property type="entry name" value="MCP/YpsA-like"/>
    <property type="match status" value="1"/>
</dbReference>
<evidence type="ECO:0000256" key="3">
    <source>
        <dbReference type="RuleBase" id="RU363015"/>
    </source>
</evidence>
<keyword evidence="3" id="KW-0378">Hydrolase</keyword>
<gene>
    <name evidence="4" type="ORF">NFG58_02440</name>
</gene>
<name>A0AAU7KJ73_9GAMM</name>